<dbReference type="GO" id="GO:0044781">
    <property type="term" value="P:bacterial-type flagellum organization"/>
    <property type="evidence" value="ECO:0007669"/>
    <property type="project" value="UniProtKB-KW"/>
</dbReference>
<keyword evidence="6" id="KW-0653">Protein transport</keyword>
<evidence type="ECO:0000256" key="5">
    <source>
        <dbReference type="ARBA" id="ARBA00022795"/>
    </source>
</evidence>
<dbReference type="Proteomes" id="UP000555448">
    <property type="component" value="Unassembled WGS sequence"/>
</dbReference>
<evidence type="ECO:0000256" key="7">
    <source>
        <dbReference type="ARBA" id="ARBA00023225"/>
    </source>
</evidence>
<dbReference type="EMBL" id="JACHLR010000004">
    <property type="protein sequence ID" value="MBB4858098.1"/>
    <property type="molecule type" value="Genomic_DNA"/>
</dbReference>
<organism evidence="9 10">
    <name type="scientific">Novosphingobium chloroacetimidivorans</name>
    <dbReference type="NCBI Taxonomy" id="1428314"/>
    <lineage>
        <taxon>Bacteria</taxon>
        <taxon>Pseudomonadati</taxon>
        <taxon>Pseudomonadota</taxon>
        <taxon>Alphaproteobacteria</taxon>
        <taxon>Sphingomonadales</taxon>
        <taxon>Sphingomonadaceae</taxon>
        <taxon>Novosphingobium</taxon>
    </lineage>
</organism>
<gene>
    <name evidence="9" type="ORF">HNO88_001412</name>
</gene>
<keyword evidence="4" id="KW-0813">Transport</keyword>
<keyword evidence="9" id="KW-0282">Flagellum</keyword>
<evidence type="ECO:0000259" key="8">
    <source>
        <dbReference type="Pfam" id="PF02108"/>
    </source>
</evidence>
<comment type="similarity">
    <text evidence="2">Belongs to the FliH family.</text>
</comment>
<accession>A0A7W7NV19</accession>
<dbReference type="InterPro" id="IPR051472">
    <property type="entry name" value="T3SS_Stator/FliH"/>
</dbReference>
<proteinExistence type="inferred from homology"/>
<evidence type="ECO:0000313" key="9">
    <source>
        <dbReference type="EMBL" id="MBB4858098.1"/>
    </source>
</evidence>
<evidence type="ECO:0000256" key="2">
    <source>
        <dbReference type="ARBA" id="ARBA00006602"/>
    </source>
</evidence>
<dbReference type="PANTHER" id="PTHR34982:SF1">
    <property type="entry name" value="FLAGELLAR ASSEMBLY PROTEIN FLIH"/>
    <property type="match status" value="1"/>
</dbReference>
<dbReference type="GO" id="GO:0005829">
    <property type="term" value="C:cytosol"/>
    <property type="evidence" value="ECO:0007669"/>
    <property type="project" value="TreeGrafter"/>
</dbReference>
<evidence type="ECO:0000256" key="4">
    <source>
        <dbReference type="ARBA" id="ARBA00022448"/>
    </source>
</evidence>
<name>A0A7W7NV19_9SPHN</name>
<keyword evidence="7" id="KW-1006">Bacterial flagellum protein export</keyword>
<evidence type="ECO:0000256" key="6">
    <source>
        <dbReference type="ARBA" id="ARBA00022927"/>
    </source>
</evidence>
<reference evidence="9 10" key="1">
    <citation type="submission" date="2020-08" db="EMBL/GenBank/DDBJ databases">
        <title>Functional genomics of gut bacteria from endangered species of beetles.</title>
        <authorList>
            <person name="Carlos-Shanley C."/>
        </authorList>
    </citation>
    <scope>NUCLEOTIDE SEQUENCE [LARGE SCALE GENOMIC DNA]</scope>
    <source>
        <strain evidence="9 10">S00245</strain>
    </source>
</reference>
<evidence type="ECO:0000256" key="3">
    <source>
        <dbReference type="ARBA" id="ARBA00016507"/>
    </source>
</evidence>
<comment type="caution">
    <text evidence="9">The sequence shown here is derived from an EMBL/GenBank/DDBJ whole genome shotgun (WGS) entry which is preliminary data.</text>
</comment>
<comment type="function">
    <text evidence="1">Needed for flagellar regrowth and assembly.</text>
</comment>
<evidence type="ECO:0000313" key="10">
    <source>
        <dbReference type="Proteomes" id="UP000555448"/>
    </source>
</evidence>
<dbReference type="InterPro" id="IPR018035">
    <property type="entry name" value="Flagellar_FliH/T3SS_HrpE"/>
</dbReference>
<protein>
    <recommendedName>
        <fullName evidence="3">Flagellar assembly protein FliH</fullName>
    </recommendedName>
</protein>
<dbReference type="RefSeq" id="WP_184243432.1">
    <property type="nucleotide sequence ID" value="NZ_JACHLR010000004.1"/>
</dbReference>
<dbReference type="GO" id="GO:0015031">
    <property type="term" value="P:protein transport"/>
    <property type="evidence" value="ECO:0007669"/>
    <property type="project" value="UniProtKB-KW"/>
</dbReference>
<keyword evidence="10" id="KW-1185">Reference proteome</keyword>
<evidence type="ECO:0000256" key="1">
    <source>
        <dbReference type="ARBA" id="ARBA00003041"/>
    </source>
</evidence>
<keyword evidence="5" id="KW-1005">Bacterial flagellum biogenesis</keyword>
<dbReference type="PANTHER" id="PTHR34982">
    <property type="entry name" value="YOP PROTEINS TRANSLOCATION PROTEIN L"/>
    <property type="match status" value="1"/>
</dbReference>
<sequence>MSEGYARLSLNALPASSGFRASSRYGDQPGVTVLEPEPIQAVRIEPESDPVGEAFAQGYTKGYEDARAEAEAIALDDSEAAEGLALSFARLDAALEEQLRQRLRDTVAALCEAAITPLTLDEDLLVRRVTTAAAMLARADDDRVIRVHPQDLALIAPRMRADWDVQPDATLERGSIRVEGVNGGVEDGPATWRRAIAEALHQC</sequence>
<dbReference type="AlphaFoldDB" id="A0A7W7NV19"/>
<dbReference type="Pfam" id="PF02108">
    <property type="entry name" value="FliH"/>
    <property type="match status" value="1"/>
</dbReference>
<feature type="domain" description="Flagellar assembly protein FliH/Type III secretion system HrpE" evidence="8">
    <location>
        <begin position="82"/>
        <end position="185"/>
    </location>
</feature>
<keyword evidence="9" id="KW-0966">Cell projection</keyword>
<keyword evidence="9" id="KW-0969">Cilium</keyword>